<protein>
    <submittedName>
        <fullName evidence="1">Arylformamidase</fullName>
        <ecNumber evidence="1">3.5.1.9</ecNumber>
    </submittedName>
</protein>
<keyword evidence="2" id="KW-1185">Reference proteome</keyword>
<dbReference type="EC" id="3.5.1.9" evidence="1"/>
<gene>
    <name evidence="1" type="ORF">J2Z34_000654</name>
</gene>
<keyword evidence="1" id="KW-0378">Hydrolase</keyword>
<dbReference type="GO" id="GO:0004061">
    <property type="term" value="F:arylformamidase activity"/>
    <property type="evidence" value="ECO:0007669"/>
    <property type="project" value="UniProtKB-EC"/>
</dbReference>
<name>A0ABS4G0V4_9CLOT</name>
<reference evidence="1 2" key="1">
    <citation type="submission" date="2021-03" db="EMBL/GenBank/DDBJ databases">
        <title>Genomic Encyclopedia of Type Strains, Phase IV (KMG-IV): sequencing the most valuable type-strain genomes for metagenomic binning, comparative biology and taxonomic classification.</title>
        <authorList>
            <person name="Goeker M."/>
        </authorList>
    </citation>
    <scope>NUCLEOTIDE SEQUENCE [LARGE SCALE GENOMIC DNA]</scope>
    <source>
        <strain evidence="1 2">DSM 6139</strain>
    </source>
</reference>
<dbReference type="InterPro" id="IPR037175">
    <property type="entry name" value="KFase_sf"/>
</dbReference>
<dbReference type="RefSeq" id="WP_209458419.1">
    <property type="nucleotide sequence ID" value="NZ_JAGGKC010000003.1"/>
</dbReference>
<dbReference type="PANTHER" id="PTHR31118">
    <property type="entry name" value="CYCLASE-LIKE PROTEIN 2"/>
    <property type="match status" value="1"/>
</dbReference>
<organism evidence="1 2">
    <name type="scientific">Youngiibacter multivorans</name>
    <dbReference type="NCBI Taxonomy" id="937251"/>
    <lineage>
        <taxon>Bacteria</taxon>
        <taxon>Bacillati</taxon>
        <taxon>Bacillota</taxon>
        <taxon>Clostridia</taxon>
        <taxon>Eubacteriales</taxon>
        <taxon>Clostridiaceae</taxon>
        <taxon>Youngiibacter</taxon>
    </lineage>
</organism>
<dbReference type="Proteomes" id="UP001519271">
    <property type="component" value="Unassembled WGS sequence"/>
</dbReference>
<dbReference type="PANTHER" id="PTHR31118:SF12">
    <property type="entry name" value="CYCLASE-LIKE PROTEIN 2"/>
    <property type="match status" value="1"/>
</dbReference>
<dbReference type="SUPFAM" id="SSF102198">
    <property type="entry name" value="Putative cyclase"/>
    <property type="match status" value="1"/>
</dbReference>
<dbReference type="Pfam" id="PF04199">
    <property type="entry name" value="Cyclase"/>
    <property type="match status" value="1"/>
</dbReference>
<dbReference type="EMBL" id="JAGGKC010000003">
    <property type="protein sequence ID" value="MBP1918183.1"/>
    <property type="molecule type" value="Genomic_DNA"/>
</dbReference>
<dbReference type="InterPro" id="IPR007325">
    <property type="entry name" value="KFase/CYL"/>
</dbReference>
<dbReference type="Gene3D" id="3.50.30.50">
    <property type="entry name" value="Putative cyclase"/>
    <property type="match status" value="2"/>
</dbReference>
<comment type="caution">
    <text evidence="1">The sequence shown here is derived from an EMBL/GenBank/DDBJ whole genome shotgun (WGS) entry which is preliminary data.</text>
</comment>
<proteinExistence type="predicted"/>
<evidence type="ECO:0000313" key="2">
    <source>
        <dbReference type="Proteomes" id="UP001519271"/>
    </source>
</evidence>
<accession>A0ABS4G0V4</accession>
<sequence>MVIDITREIYSGMEVFEGDPEVSVKEEKTVESDGYSLREIRMSTHAGTHMDAPSHFHSDGSTMSDLDISRLLGHAYVTGSFRDAFPDGTRILLSRKGDLDQKRAVELLRIGIDVFGTDENSLEPEGDSEYGVHRILLGAGAIMIENLDLSNAPDGTYGFVALPLRIRDGDGAPLRAVLLT</sequence>
<evidence type="ECO:0000313" key="1">
    <source>
        <dbReference type="EMBL" id="MBP1918183.1"/>
    </source>
</evidence>